<evidence type="ECO:0000313" key="2">
    <source>
        <dbReference type="Proteomes" id="UP000002770"/>
    </source>
</evidence>
<organism evidence="1 2">
    <name type="scientific">Legionella drancourtii LLAP12</name>
    <dbReference type="NCBI Taxonomy" id="658187"/>
    <lineage>
        <taxon>Bacteria</taxon>
        <taxon>Pseudomonadati</taxon>
        <taxon>Pseudomonadota</taxon>
        <taxon>Gammaproteobacteria</taxon>
        <taxon>Legionellales</taxon>
        <taxon>Legionellaceae</taxon>
        <taxon>Legionella</taxon>
    </lineage>
</organism>
<dbReference type="AlphaFoldDB" id="G9ERX3"/>
<dbReference type="EMBL" id="JH413842">
    <property type="protein sequence ID" value="EHL29990.1"/>
    <property type="molecule type" value="Genomic_DNA"/>
</dbReference>
<dbReference type="InParanoid" id="G9ERX3"/>
<gene>
    <name evidence="1" type="ORF">LDG_8042</name>
</gene>
<keyword evidence="2" id="KW-1185">Reference proteome</keyword>
<proteinExistence type="predicted"/>
<protein>
    <submittedName>
        <fullName evidence="1">Uncharacterized protein</fullName>
    </submittedName>
</protein>
<name>G9ERX3_9GAMM</name>
<sequence>MAWDRRLISETGADGRILSITLIEYGLSQMMLINQRYMELTSQRKAENNSLRSD</sequence>
<dbReference type="Proteomes" id="UP000002770">
    <property type="component" value="Unassembled WGS sequence"/>
</dbReference>
<dbReference type="HOGENOM" id="CLU_3044838_0_0_6"/>
<reference evidence="1 2" key="1">
    <citation type="journal article" date="2011" name="BMC Genomics">
        <title>Insight into cross-talk between intra-amoebal pathogens.</title>
        <authorList>
            <person name="Gimenez G."/>
            <person name="Bertelli C."/>
            <person name="Moliner C."/>
            <person name="Robert C."/>
            <person name="Raoult D."/>
            <person name="Fournier P.E."/>
            <person name="Greub G."/>
        </authorList>
    </citation>
    <scope>NUCLEOTIDE SEQUENCE [LARGE SCALE GENOMIC DNA]</scope>
    <source>
        <strain evidence="1 2">LLAP12</strain>
    </source>
</reference>
<accession>G9ERX3</accession>
<evidence type="ECO:0000313" key="1">
    <source>
        <dbReference type="EMBL" id="EHL29990.1"/>
    </source>
</evidence>